<evidence type="ECO:0000313" key="16">
    <source>
        <dbReference type="EMBL" id="JAT19997.1"/>
    </source>
</evidence>
<feature type="coiled-coil region" evidence="13">
    <location>
        <begin position="407"/>
        <end position="434"/>
    </location>
</feature>
<protein>
    <recommendedName>
        <fullName evidence="4">Dynein regulatory complex subunit 4</fullName>
    </recommendedName>
    <alternativeName>
        <fullName evidence="12">Growth arrest-specific protein 8</fullName>
    </alternativeName>
</protein>
<gene>
    <name evidence="16" type="ORF">g.54318</name>
</gene>
<dbReference type="EMBL" id="GEBQ01019980">
    <property type="protein sequence ID" value="JAT19997.1"/>
    <property type="molecule type" value="Transcribed_RNA"/>
</dbReference>
<feature type="region of interest" description="Disordered" evidence="14">
    <location>
        <begin position="461"/>
        <end position="484"/>
    </location>
</feature>
<dbReference type="PANTHER" id="PTHR31543">
    <property type="entry name" value="DYNEIN REGULATORY COMPLEX SUBUNIT 4"/>
    <property type="match status" value="1"/>
</dbReference>
<dbReference type="PANTHER" id="PTHR31543:SF0">
    <property type="entry name" value="DYNEIN REGULATORY COMPLEX SUBUNIT 4"/>
    <property type="match status" value="1"/>
</dbReference>
<comment type="similarity">
    <text evidence="3">Belongs to the DRC4 family.</text>
</comment>
<feature type="domain" description="Growth arrest-specific protein 8" evidence="15">
    <location>
        <begin position="226"/>
        <end position="424"/>
    </location>
</feature>
<dbReference type="GO" id="GO:0005874">
    <property type="term" value="C:microtubule"/>
    <property type="evidence" value="ECO:0007669"/>
    <property type="project" value="UniProtKB-KW"/>
</dbReference>
<evidence type="ECO:0000256" key="14">
    <source>
        <dbReference type="SAM" id="MobiDB-lite"/>
    </source>
</evidence>
<keyword evidence="7" id="KW-0282">Flagellum</keyword>
<feature type="compositionally biased region" description="Gly residues" evidence="14">
    <location>
        <begin position="9"/>
        <end position="22"/>
    </location>
</feature>
<dbReference type="GO" id="GO:0031267">
    <property type="term" value="F:small GTPase binding"/>
    <property type="evidence" value="ECO:0007669"/>
    <property type="project" value="InterPro"/>
</dbReference>
<feature type="coiled-coil region" evidence="13">
    <location>
        <begin position="213"/>
        <end position="352"/>
    </location>
</feature>
<keyword evidence="6" id="KW-0493">Microtubule</keyword>
<evidence type="ECO:0000256" key="6">
    <source>
        <dbReference type="ARBA" id="ARBA00022701"/>
    </source>
</evidence>
<evidence type="ECO:0000259" key="15">
    <source>
        <dbReference type="Pfam" id="PF13851"/>
    </source>
</evidence>
<keyword evidence="11" id="KW-0966">Cell projection</keyword>
<dbReference type="InterPro" id="IPR039308">
    <property type="entry name" value="GAS8"/>
</dbReference>
<keyword evidence="10" id="KW-0206">Cytoskeleton</keyword>
<evidence type="ECO:0000256" key="3">
    <source>
        <dbReference type="ARBA" id="ARBA00009859"/>
    </source>
</evidence>
<accession>A0A1B6L8G4</accession>
<evidence type="ECO:0000256" key="7">
    <source>
        <dbReference type="ARBA" id="ARBA00022846"/>
    </source>
</evidence>
<dbReference type="InterPro" id="IPR025593">
    <property type="entry name" value="GAS8_dom"/>
</dbReference>
<evidence type="ECO:0000256" key="13">
    <source>
        <dbReference type="SAM" id="Coils"/>
    </source>
</evidence>
<reference evidence="16" key="1">
    <citation type="submission" date="2015-11" db="EMBL/GenBank/DDBJ databases">
        <title>De novo transcriptome assembly of four potential Pierce s Disease insect vectors from Arizona vineyards.</title>
        <authorList>
            <person name="Tassone E.E."/>
        </authorList>
    </citation>
    <scope>NUCLEOTIDE SEQUENCE</scope>
</reference>
<feature type="region of interest" description="Disordered" evidence="14">
    <location>
        <begin position="1"/>
        <end position="23"/>
    </location>
</feature>
<evidence type="ECO:0000256" key="9">
    <source>
        <dbReference type="ARBA" id="ARBA00023069"/>
    </source>
</evidence>
<evidence type="ECO:0000256" key="5">
    <source>
        <dbReference type="ARBA" id="ARBA00022490"/>
    </source>
</evidence>
<dbReference type="GO" id="GO:0031514">
    <property type="term" value="C:motile cilium"/>
    <property type="evidence" value="ECO:0007669"/>
    <property type="project" value="UniProtKB-SubCell"/>
</dbReference>
<organism evidence="16">
    <name type="scientific">Graphocephala atropunctata</name>
    <dbReference type="NCBI Taxonomy" id="36148"/>
    <lineage>
        <taxon>Eukaryota</taxon>
        <taxon>Metazoa</taxon>
        <taxon>Ecdysozoa</taxon>
        <taxon>Arthropoda</taxon>
        <taxon>Hexapoda</taxon>
        <taxon>Insecta</taxon>
        <taxon>Pterygota</taxon>
        <taxon>Neoptera</taxon>
        <taxon>Paraneoptera</taxon>
        <taxon>Hemiptera</taxon>
        <taxon>Auchenorrhyncha</taxon>
        <taxon>Membracoidea</taxon>
        <taxon>Cicadellidae</taxon>
        <taxon>Cicadellinae</taxon>
        <taxon>Cicadellini</taxon>
        <taxon>Graphocephala</taxon>
    </lineage>
</organism>
<evidence type="ECO:0000256" key="12">
    <source>
        <dbReference type="ARBA" id="ARBA00031568"/>
    </source>
</evidence>
<keyword evidence="8 13" id="KW-0175">Coiled coil</keyword>
<feature type="coiled-coil region" evidence="13">
    <location>
        <begin position="32"/>
        <end position="91"/>
    </location>
</feature>
<evidence type="ECO:0000256" key="8">
    <source>
        <dbReference type="ARBA" id="ARBA00023054"/>
    </source>
</evidence>
<proteinExistence type="inferred from homology"/>
<sequence length="484" mass="56041">MPPKKKAGKSGGKGGKGGGGIIDGVSMTEMSREQLEAFALRIRDELEREREERNFFQLERDRLYTFWEITRQQLEENKAELCNKDRAIEEAAEKHDMEIKIYKQKVKHLMYDHHSHLAELKANNMVTLKMAENDYCEQELELEKDKKALKAQLVEMGLTHEEEIKALRLKHSSELSELRNKFSAETEVLEGKMDARLATLRSQLSLKHKLELAEVEERKNQQIQHLVNNHQQAFSELKAYYNDITVNNLALITSLKEQMAKMKDNEERIEKKLKEVSNDNKKLVQPLKEAREQVTDLQRQLTNYNKDKTSLSNMKKHLSYVTKQLEHLTNEYDVLEMAFEKVKEERDDLHDKFVSAILELQQKSSMKNVLLEKKLQILTAALEQRDVQVAEVMAATNIDPKAMHSVNKKLEELLTTKNNQIQDLQLEVARVLKAHDDMVLNLEGRLKTLGISREEVGLYSSTSLRPQTHRSSVSTSTQQDVLLK</sequence>
<dbReference type="GO" id="GO:0048870">
    <property type="term" value="P:cell motility"/>
    <property type="evidence" value="ECO:0007669"/>
    <property type="project" value="InterPro"/>
</dbReference>
<evidence type="ECO:0000256" key="4">
    <source>
        <dbReference type="ARBA" id="ARBA00021301"/>
    </source>
</evidence>
<keyword evidence="5" id="KW-0963">Cytoplasm</keyword>
<evidence type="ECO:0000256" key="2">
    <source>
        <dbReference type="ARBA" id="ARBA00004245"/>
    </source>
</evidence>
<evidence type="ECO:0000256" key="1">
    <source>
        <dbReference type="ARBA" id="ARBA00004230"/>
    </source>
</evidence>
<dbReference type="AlphaFoldDB" id="A0A1B6L8G4"/>
<evidence type="ECO:0000256" key="10">
    <source>
        <dbReference type="ARBA" id="ARBA00023212"/>
    </source>
</evidence>
<dbReference type="GO" id="GO:0005794">
    <property type="term" value="C:Golgi apparatus"/>
    <property type="evidence" value="ECO:0007669"/>
    <property type="project" value="TreeGrafter"/>
</dbReference>
<keyword evidence="9" id="KW-0969">Cilium</keyword>
<dbReference type="Pfam" id="PF13851">
    <property type="entry name" value="GAS"/>
    <property type="match status" value="1"/>
</dbReference>
<dbReference type="GO" id="GO:0008017">
    <property type="term" value="F:microtubule binding"/>
    <property type="evidence" value="ECO:0007669"/>
    <property type="project" value="InterPro"/>
</dbReference>
<comment type="subcellular location">
    <subcellularLocation>
        <location evidence="1">Cell projection</location>
        <location evidence="1">Cilium</location>
        <location evidence="1">Flagellum</location>
    </subcellularLocation>
    <subcellularLocation>
        <location evidence="2">Cytoplasm</location>
        <location evidence="2">Cytoskeleton</location>
    </subcellularLocation>
</comment>
<name>A0A1B6L8G4_9HEMI</name>
<evidence type="ECO:0000256" key="11">
    <source>
        <dbReference type="ARBA" id="ARBA00023273"/>
    </source>
</evidence>